<organism evidence="2 3">
    <name type="scientific">Meripilus lineatus</name>
    <dbReference type="NCBI Taxonomy" id="2056292"/>
    <lineage>
        <taxon>Eukaryota</taxon>
        <taxon>Fungi</taxon>
        <taxon>Dikarya</taxon>
        <taxon>Basidiomycota</taxon>
        <taxon>Agaricomycotina</taxon>
        <taxon>Agaricomycetes</taxon>
        <taxon>Polyporales</taxon>
        <taxon>Meripilaceae</taxon>
        <taxon>Meripilus</taxon>
    </lineage>
</organism>
<evidence type="ECO:0000313" key="2">
    <source>
        <dbReference type="EMBL" id="KAJ3475047.1"/>
    </source>
</evidence>
<evidence type="ECO:0000256" key="1">
    <source>
        <dbReference type="SAM" id="MobiDB-lite"/>
    </source>
</evidence>
<reference evidence="2" key="1">
    <citation type="submission" date="2022-07" db="EMBL/GenBank/DDBJ databases">
        <title>Genome Sequence of Physisporinus lineatus.</title>
        <authorList>
            <person name="Buettner E."/>
        </authorList>
    </citation>
    <scope>NUCLEOTIDE SEQUENCE</scope>
    <source>
        <strain evidence="2">VT162</strain>
    </source>
</reference>
<comment type="caution">
    <text evidence="2">The sequence shown here is derived from an EMBL/GenBank/DDBJ whole genome shotgun (WGS) entry which is preliminary data.</text>
</comment>
<dbReference type="AlphaFoldDB" id="A0AAD5YCS5"/>
<feature type="region of interest" description="Disordered" evidence="1">
    <location>
        <begin position="252"/>
        <end position="278"/>
    </location>
</feature>
<sequence>MQNYFQIPEKQDMGYSPDLLYTGDYPSPPGPSEFDVDIDDSLPAPTHFSGQVPDPTTPYANFSPTPTALSEGYSPASCFTKSPPTSFGYPTPRDDEVLPLVHSPASSTRSYPFTPSQSLTRGFTKDEIDLDFINCGMDPRTISIHPGPTRTHSVSNHGGLLLSTTSPTFPSYSGNEIPGQGIGYHGGPFQNMSMTSHPGQHDQLDWSKVIANPDDLVTVPNERPRNGVSPRPPNGNWDYPPKVIVLEEARNTDHYPRDSIGATAPRPHKTPKRKAVKHDSVENAYKCDFPGCKYSK</sequence>
<proteinExistence type="predicted"/>
<name>A0AAD5YCS5_9APHY</name>
<feature type="region of interest" description="Disordered" evidence="1">
    <location>
        <begin position="216"/>
        <end position="240"/>
    </location>
</feature>
<feature type="region of interest" description="Disordered" evidence="1">
    <location>
        <begin position="1"/>
        <end position="59"/>
    </location>
</feature>
<feature type="compositionally biased region" description="Basic residues" evidence="1">
    <location>
        <begin position="266"/>
        <end position="276"/>
    </location>
</feature>
<dbReference type="EMBL" id="JANAWD010000927">
    <property type="protein sequence ID" value="KAJ3475047.1"/>
    <property type="molecule type" value="Genomic_DNA"/>
</dbReference>
<evidence type="ECO:0000313" key="3">
    <source>
        <dbReference type="Proteomes" id="UP001212997"/>
    </source>
</evidence>
<protein>
    <submittedName>
        <fullName evidence="2">Uncharacterized protein</fullName>
    </submittedName>
</protein>
<gene>
    <name evidence="2" type="ORF">NLI96_g12095</name>
</gene>
<dbReference type="Proteomes" id="UP001212997">
    <property type="component" value="Unassembled WGS sequence"/>
</dbReference>
<accession>A0AAD5YCS5</accession>
<keyword evidence="3" id="KW-1185">Reference proteome</keyword>